<evidence type="ECO:0000313" key="5">
    <source>
        <dbReference type="EMBL" id="KAJ8713517.1"/>
    </source>
</evidence>
<dbReference type="InterPro" id="IPR006349">
    <property type="entry name" value="PGP_euk"/>
</dbReference>
<dbReference type="NCBIfam" id="TIGR01460">
    <property type="entry name" value="HAD-SF-IIA"/>
    <property type="match status" value="1"/>
</dbReference>
<dbReference type="EMBL" id="JARGEI010000020">
    <property type="protein sequence ID" value="KAJ8713517.1"/>
    <property type="molecule type" value="Genomic_DNA"/>
</dbReference>
<keyword evidence="1" id="KW-0378">Hydrolase</keyword>
<feature type="active site" description="Nucleophile" evidence="2">
    <location>
        <position position="67"/>
    </location>
</feature>
<proteinExistence type="predicted"/>
<dbReference type="GO" id="GO:0016791">
    <property type="term" value="F:phosphatase activity"/>
    <property type="evidence" value="ECO:0007669"/>
    <property type="project" value="InterPro"/>
</dbReference>
<comment type="cofactor">
    <cofactor evidence="4">
        <name>Mg(2+)</name>
        <dbReference type="ChEBI" id="CHEBI:18420"/>
    </cofactor>
    <text evidence="4">Divalent metal ions. Mg(2+) is the most effective.</text>
</comment>
<dbReference type="PIRSF" id="PIRSF000915">
    <property type="entry name" value="PGP-type_phosphatase"/>
    <property type="match status" value="1"/>
</dbReference>
<evidence type="ECO:0008006" key="7">
    <source>
        <dbReference type="Google" id="ProtNLM"/>
    </source>
</evidence>
<organism evidence="5 6">
    <name type="scientific">Mythimna separata</name>
    <name type="common">Oriental armyworm</name>
    <name type="synonym">Pseudaletia separata</name>
    <dbReference type="NCBI Taxonomy" id="271217"/>
    <lineage>
        <taxon>Eukaryota</taxon>
        <taxon>Metazoa</taxon>
        <taxon>Ecdysozoa</taxon>
        <taxon>Arthropoda</taxon>
        <taxon>Hexapoda</taxon>
        <taxon>Insecta</taxon>
        <taxon>Pterygota</taxon>
        <taxon>Neoptera</taxon>
        <taxon>Endopterygota</taxon>
        <taxon>Lepidoptera</taxon>
        <taxon>Glossata</taxon>
        <taxon>Ditrysia</taxon>
        <taxon>Noctuoidea</taxon>
        <taxon>Noctuidae</taxon>
        <taxon>Noctuinae</taxon>
        <taxon>Hadenini</taxon>
        <taxon>Mythimna</taxon>
    </lineage>
</organism>
<dbReference type="SUPFAM" id="SSF56784">
    <property type="entry name" value="HAD-like"/>
    <property type="match status" value="1"/>
</dbReference>
<dbReference type="Pfam" id="PF13242">
    <property type="entry name" value="Hydrolase_like"/>
    <property type="match status" value="1"/>
</dbReference>
<dbReference type="InterPro" id="IPR006357">
    <property type="entry name" value="HAD-SF_hydro_IIA"/>
</dbReference>
<comment type="caution">
    <text evidence="5">The sequence shown here is derived from an EMBL/GenBank/DDBJ whole genome shotgun (WGS) entry which is preliminary data.</text>
</comment>
<name>A0AAD7YF26_MYTSE</name>
<sequence length="340" mass="37448">MHKLLSQILKINSLHCPKVYGKVIVPYKIRDFSTSGTMFKSAVFNLQEASKDQVQEFLDSFDTVLTDCDGVLWIDNNAIAGAADAMNYFRKLGKKIFYVTNNSTKIRSEFALKATQLGFIASPEEILSTAYLVAHYLKGIGFTKKVYLLGSNGIGEELKAVGIRHYGVGPDHVKPDFKSMQPSELDPEVGAVVVGFDEHVSYPKFMKAASYLASEECLFIATNTDERFPKAGSIVVPGTGTLVRAVETCSERKALVLGKPHSYVRKYLESCGLNPARTLMIGDRCNTDIELGVRCGFQTLLVMSGVTNIKELEKLRTDKTPPLPDVVLPKLGDLLTLIQP</sequence>
<keyword evidence="4" id="KW-0460">Magnesium</keyword>
<feature type="binding site" evidence="4">
    <location>
        <position position="283"/>
    </location>
    <ligand>
        <name>Mg(2+)</name>
        <dbReference type="ChEBI" id="CHEBI:18420"/>
    </ligand>
</feature>
<dbReference type="Gene3D" id="3.40.50.1000">
    <property type="entry name" value="HAD superfamily/HAD-like"/>
    <property type="match status" value="2"/>
</dbReference>
<dbReference type="Pfam" id="PF13344">
    <property type="entry name" value="Hydrolase_6"/>
    <property type="match status" value="1"/>
</dbReference>
<evidence type="ECO:0000256" key="2">
    <source>
        <dbReference type="PIRSR" id="PIRSR000915-1"/>
    </source>
</evidence>
<keyword evidence="4" id="KW-0479">Metal-binding</keyword>
<feature type="binding site" evidence="4">
    <location>
        <position position="69"/>
    </location>
    <ligand>
        <name>Mg(2+)</name>
        <dbReference type="ChEBI" id="CHEBI:18420"/>
    </ligand>
</feature>
<evidence type="ECO:0000256" key="1">
    <source>
        <dbReference type="ARBA" id="ARBA00022801"/>
    </source>
</evidence>
<dbReference type="Proteomes" id="UP001231518">
    <property type="component" value="Chromosome 4"/>
</dbReference>
<feature type="binding site" evidence="3">
    <location>
        <position position="259"/>
    </location>
    <ligand>
        <name>substrate</name>
    </ligand>
</feature>
<reference evidence="5" key="1">
    <citation type="submission" date="2023-03" db="EMBL/GenBank/DDBJ databases">
        <title>Chromosome-level genomes of two armyworms, Mythimna separata and Mythimna loreyi, provide insights into the biosynthesis and reception of sex pheromones.</title>
        <authorList>
            <person name="Zhao H."/>
        </authorList>
    </citation>
    <scope>NUCLEOTIDE SEQUENCE</scope>
    <source>
        <strain evidence="5">BeijingLab</strain>
        <tissue evidence="5">Pupa</tissue>
    </source>
</reference>
<evidence type="ECO:0000313" key="6">
    <source>
        <dbReference type="Proteomes" id="UP001231518"/>
    </source>
</evidence>
<evidence type="ECO:0000256" key="4">
    <source>
        <dbReference type="PIRSR" id="PIRSR000915-3"/>
    </source>
</evidence>
<dbReference type="InterPro" id="IPR023214">
    <property type="entry name" value="HAD_sf"/>
</dbReference>
<dbReference type="PANTHER" id="PTHR19288:SF93">
    <property type="entry name" value="FI11325P-RELATED"/>
    <property type="match status" value="1"/>
</dbReference>
<keyword evidence="6" id="KW-1185">Reference proteome</keyword>
<feature type="active site" description="Proton donor" evidence="2">
    <location>
        <position position="69"/>
    </location>
</feature>
<dbReference type="GO" id="GO:0005737">
    <property type="term" value="C:cytoplasm"/>
    <property type="evidence" value="ECO:0007669"/>
    <property type="project" value="TreeGrafter"/>
</dbReference>
<dbReference type="GO" id="GO:0046872">
    <property type="term" value="F:metal ion binding"/>
    <property type="evidence" value="ECO:0007669"/>
    <property type="project" value="UniProtKB-KW"/>
</dbReference>
<gene>
    <name evidence="5" type="ORF">PYW07_013887</name>
</gene>
<evidence type="ECO:0000256" key="3">
    <source>
        <dbReference type="PIRSR" id="PIRSR000915-2"/>
    </source>
</evidence>
<protein>
    <recommendedName>
        <fullName evidence="7">Phosphoglycolate phosphatase</fullName>
    </recommendedName>
</protein>
<dbReference type="AlphaFoldDB" id="A0AAD7YF26"/>
<feature type="binding site" evidence="4">
    <location>
        <position position="67"/>
    </location>
    <ligand>
        <name>Mg(2+)</name>
        <dbReference type="ChEBI" id="CHEBI:18420"/>
    </ligand>
</feature>
<dbReference type="NCBIfam" id="TIGR01452">
    <property type="entry name" value="PGP_euk"/>
    <property type="match status" value="1"/>
</dbReference>
<accession>A0AAD7YF26</accession>
<dbReference type="PANTHER" id="PTHR19288">
    <property type="entry name" value="4-NITROPHENYLPHOSPHATASE-RELATED"/>
    <property type="match status" value="1"/>
</dbReference>
<dbReference type="InterPro" id="IPR036412">
    <property type="entry name" value="HAD-like_sf"/>
</dbReference>